<dbReference type="EMBL" id="CYHG01000003">
    <property type="protein sequence ID" value="CUB03433.1"/>
    <property type="molecule type" value="Genomic_DNA"/>
</dbReference>
<dbReference type="PANTHER" id="PTHR10695:SF46">
    <property type="entry name" value="BIFUNCTIONAL COENZYME A SYNTHASE-RELATED"/>
    <property type="match status" value="1"/>
</dbReference>
<comment type="pathway">
    <text evidence="5">Cofactor biosynthesis; coenzyme A biosynthesis; CoA from (R)-pantothenate: step 5/5.</text>
</comment>
<accession>A0A0K6IJZ9</accession>
<organism evidence="7 8">
    <name type="scientific">Marinomonas fungiae</name>
    <dbReference type="NCBI Taxonomy" id="1137284"/>
    <lineage>
        <taxon>Bacteria</taxon>
        <taxon>Pseudomonadati</taxon>
        <taxon>Pseudomonadota</taxon>
        <taxon>Gammaproteobacteria</taxon>
        <taxon>Oceanospirillales</taxon>
        <taxon>Oceanospirillaceae</taxon>
        <taxon>Marinomonas</taxon>
    </lineage>
</organism>
<evidence type="ECO:0000256" key="2">
    <source>
        <dbReference type="ARBA" id="ARBA00022741"/>
    </source>
</evidence>
<dbReference type="NCBIfam" id="TIGR00152">
    <property type="entry name" value="dephospho-CoA kinase"/>
    <property type="match status" value="1"/>
</dbReference>
<feature type="binding site" evidence="5">
    <location>
        <begin position="19"/>
        <end position="24"/>
    </location>
    <ligand>
        <name>ATP</name>
        <dbReference type="ChEBI" id="CHEBI:30616"/>
    </ligand>
</feature>
<keyword evidence="3 5" id="KW-0067">ATP-binding</keyword>
<evidence type="ECO:0000313" key="8">
    <source>
        <dbReference type="Proteomes" id="UP000182769"/>
    </source>
</evidence>
<dbReference type="InterPro" id="IPR001977">
    <property type="entry name" value="Depp_CoAkinase"/>
</dbReference>
<evidence type="ECO:0000256" key="1">
    <source>
        <dbReference type="ARBA" id="ARBA00009018"/>
    </source>
</evidence>
<name>A0A0K6IJZ9_9GAMM</name>
<keyword evidence="8" id="KW-1185">Reference proteome</keyword>
<dbReference type="RefSeq" id="WP_245624653.1">
    <property type="nucleotide sequence ID" value="NZ_CYHG01000003.1"/>
</dbReference>
<dbReference type="GO" id="GO:0005737">
    <property type="term" value="C:cytoplasm"/>
    <property type="evidence" value="ECO:0007669"/>
    <property type="project" value="UniProtKB-SubCell"/>
</dbReference>
<keyword evidence="2 5" id="KW-0547">Nucleotide-binding</keyword>
<keyword evidence="4 5" id="KW-0173">Coenzyme A biosynthesis</keyword>
<comment type="catalytic activity">
    <reaction evidence="5">
        <text>3'-dephospho-CoA + ATP = ADP + CoA + H(+)</text>
        <dbReference type="Rhea" id="RHEA:18245"/>
        <dbReference type="ChEBI" id="CHEBI:15378"/>
        <dbReference type="ChEBI" id="CHEBI:30616"/>
        <dbReference type="ChEBI" id="CHEBI:57287"/>
        <dbReference type="ChEBI" id="CHEBI:57328"/>
        <dbReference type="ChEBI" id="CHEBI:456216"/>
        <dbReference type="EC" id="2.7.1.24"/>
    </reaction>
</comment>
<keyword evidence="5 7" id="KW-0418">Kinase</keyword>
<evidence type="ECO:0000256" key="5">
    <source>
        <dbReference type="HAMAP-Rule" id="MF_00376"/>
    </source>
</evidence>
<dbReference type="Proteomes" id="UP000182769">
    <property type="component" value="Unassembled WGS sequence"/>
</dbReference>
<dbReference type="Pfam" id="PF01121">
    <property type="entry name" value="CoaE"/>
    <property type="match status" value="1"/>
</dbReference>
<comment type="subcellular location">
    <subcellularLocation>
        <location evidence="5">Cytoplasm</location>
    </subcellularLocation>
</comment>
<dbReference type="Gene3D" id="3.40.50.300">
    <property type="entry name" value="P-loop containing nucleotide triphosphate hydrolases"/>
    <property type="match status" value="1"/>
</dbReference>
<evidence type="ECO:0000256" key="4">
    <source>
        <dbReference type="ARBA" id="ARBA00022993"/>
    </source>
</evidence>
<keyword evidence="5" id="KW-0963">Cytoplasm</keyword>
<sequence length="205" mass="23218">MIKNHTIHIKLIGLTGGIGSGKSTVAKLFHELNIQYIDADDVAREVVQPGEDCLQQIINHFGQEVVKENGELNRANLRTIVFSDPEQRKILESITHPAIRKRMMEHIDNMSGLYALLVHPLLFETGQNTLCDYTIAISVPRELQIERVMQRDHNTQEQVERILDTQLSNEARCSKADFILENTSNSADLSVKVVQIHNKLQTLLS</sequence>
<dbReference type="CDD" id="cd02022">
    <property type="entry name" value="DPCK"/>
    <property type="match status" value="1"/>
</dbReference>
<dbReference type="InterPro" id="IPR027417">
    <property type="entry name" value="P-loop_NTPase"/>
</dbReference>
<evidence type="ECO:0000313" key="7">
    <source>
        <dbReference type="EMBL" id="CUB03433.1"/>
    </source>
</evidence>
<keyword evidence="5" id="KW-0808">Transferase</keyword>
<evidence type="ECO:0000256" key="6">
    <source>
        <dbReference type="NCBIfam" id="TIGR00152"/>
    </source>
</evidence>
<dbReference type="SUPFAM" id="SSF52540">
    <property type="entry name" value="P-loop containing nucleoside triphosphate hydrolases"/>
    <property type="match status" value="1"/>
</dbReference>
<dbReference type="STRING" id="1137284.GCA_001418205_01284"/>
<protein>
    <recommendedName>
        <fullName evidence="5 6">Dephospho-CoA kinase</fullName>
        <ecNumber evidence="5 6">2.7.1.24</ecNumber>
    </recommendedName>
    <alternativeName>
        <fullName evidence="5">Dephosphocoenzyme A kinase</fullName>
    </alternativeName>
</protein>
<dbReference type="PRINTS" id="PR00988">
    <property type="entry name" value="URIDINKINASE"/>
</dbReference>
<dbReference type="GO" id="GO:0005524">
    <property type="term" value="F:ATP binding"/>
    <property type="evidence" value="ECO:0007669"/>
    <property type="project" value="UniProtKB-UniRule"/>
</dbReference>
<dbReference type="GO" id="GO:0004140">
    <property type="term" value="F:dephospho-CoA kinase activity"/>
    <property type="evidence" value="ECO:0007669"/>
    <property type="project" value="UniProtKB-UniRule"/>
</dbReference>
<proteinExistence type="inferred from homology"/>
<comment type="function">
    <text evidence="5">Catalyzes the phosphorylation of the 3'-hydroxyl group of dephosphocoenzyme A to form coenzyme A.</text>
</comment>
<dbReference type="HAMAP" id="MF_00376">
    <property type="entry name" value="Dephospho_CoA_kinase"/>
    <property type="match status" value="1"/>
</dbReference>
<dbReference type="PANTHER" id="PTHR10695">
    <property type="entry name" value="DEPHOSPHO-COA KINASE-RELATED"/>
    <property type="match status" value="1"/>
</dbReference>
<evidence type="ECO:0000256" key="3">
    <source>
        <dbReference type="ARBA" id="ARBA00022840"/>
    </source>
</evidence>
<dbReference type="GO" id="GO:0015937">
    <property type="term" value="P:coenzyme A biosynthetic process"/>
    <property type="evidence" value="ECO:0007669"/>
    <property type="project" value="UniProtKB-UniRule"/>
</dbReference>
<comment type="similarity">
    <text evidence="1 5">Belongs to the CoaE family.</text>
</comment>
<reference evidence="8" key="1">
    <citation type="submission" date="2015-08" db="EMBL/GenBank/DDBJ databases">
        <authorList>
            <person name="Varghese N."/>
        </authorList>
    </citation>
    <scope>NUCLEOTIDE SEQUENCE [LARGE SCALE GENOMIC DNA]</scope>
    <source>
        <strain evidence="8">JCM 18476</strain>
    </source>
</reference>
<dbReference type="UniPathway" id="UPA00241">
    <property type="reaction ID" value="UER00356"/>
</dbReference>
<gene>
    <name evidence="5" type="primary">coaE</name>
    <name evidence="7" type="ORF">Ga0061065_103284</name>
</gene>
<dbReference type="AlphaFoldDB" id="A0A0K6IJZ9"/>
<dbReference type="PROSITE" id="PS51219">
    <property type="entry name" value="DPCK"/>
    <property type="match status" value="1"/>
</dbReference>
<dbReference type="EC" id="2.7.1.24" evidence="5 6"/>